<protein>
    <recommendedName>
        <fullName evidence="9">Flagellar M-ring protein</fullName>
    </recommendedName>
</protein>
<dbReference type="GO" id="GO:0071973">
    <property type="term" value="P:bacterial-type flagellum-dependent cell motility"/>
    <property type="evidence" value="ECO:0007669"/>
    <property type="project" value="InterPro"/>
</dbReference>
<evidence type="ECO:0000313" key="15">
    <source>
        <dbReference type="Proteomes" id="UP000298588"/>
    </source>
</evidence>
<comment type="subcellular location">
    <subcellularLocation>
        <location evidence="1 9">Bacterial flagellum basal body</location>
    </subcellularLocation>
    <subcellularLocation>
        <location evidence="2">Cell membrane</location>
        <topology evidence="2">Multi-pass membrane protein</topology>
    </subcellularLocation>
</comment>
<evidence type="ECO:0000256" key="11">
    <source>
        <dbReference type="SAM" id="Phobius"/>
    </source>
</evidence>
<keyword evidence="7 11" id="KW-0472">Membrane</keyword>
<dbReference type="PANTHER" id="PTHR30046">
    <property type="entry name" value="FLAGELLAR M-RING PROTEIN"/>
    <property type="match status" value="1"/>
</dbReference>
<dbReference type="Proteomes" id="UP000298588">
    <property type="component" value="Chromosome"/>
</dbReference>
<feature type="region of interest" description="Disordered" evidence="10">
    <location>
        <begin position="268"/>
        <end position="327"/>
    </location>
</feature>
<dbReference type="PRINTS" id="PR01009">
    <property type="entry name" value="FLGMRINGFLIF"/>
</dbReference>
<dbReference type="OrthoDB" id="9807026at2"/>
<evidence type="ECO:0000256" key="9">
    <source>
        <dbReference type="PIRNR" id="PIRNR004862"/>
    </source>
</evidence>
<evidence type="ECO:0000256" key="8">
    <source>
        <dbReference type="ARBA" id="ARBA00023143"/>
    </source>
</evidence>
<dbReference type="InterPro" id="IPR045851">
    <property type="entry name" value="AMP-bd_C_sf"/>
</dbReference>
<gene>
    <name evidence="14" type="primary">fliF</name>
    <name evidence="14" type="ORF">E8L99_00620</name>
</gene>
<evidence type="ECO:0000256" key="10">
    <source>
        <dbReference type="SAM" id="MobiDB-lite"/>
    </source>
</evidence>
<dbReference type="InterPro" id="IPR043427">
    <property type="entry name" value="YscJ/FliF"/>
</dbReference>
<feature type="transmembrane region" description="Helical" evidence="11">
    <location>
        <begin position="439"/>
        <end position="458"/>
    </location>
</feature>
<keyword evidence="6 11" id="KW-1133">Transmembrane helix</keyword>
<dbReference type="InterPro" id="IPR000067">
    <property type="entry name" value="FlgMring_FliF"/>
</dbReference>
<feature type="region of interest" description="Disordered" evidence="10">
    <location>
        <begin position="472"/>
        <end position="512"/>
    </location>
</feature>
<evidence type="ECO:0000256" key="7">
    <source>
        <dbReference type="ARBA" id="ARBA00023136"/>
    </source>
</evidence>
<evidence type="ECO:0000256" key="2">
    <source>
        <dbReference type="ARBA" id="ARBA00004651"/>
    </source>
</evidence>
<dbReference type="KEGG" id="paqt:E8L99_00620"/>
<keyword evidence="8 9" id="KW-0975">Bacterial flagellum</keyword>
<dbReference type="RefSeq" id="WP_137101880.1">
    <property type="nucleotide sequence ID" value="NZ_CP039865.1"/>
</dbReference>
<keyword evidence="14" id="KW-0282">Flagellum</keyword>
<feature type="compositionally biased region" description="Low complexity" evidence="10">
    <location>
        <begin position="308"/>
        <end position="319"/>
    </location>
</feature>
<evidence type="ECO:0000313" key="14">
    <source>
        <dbReference type="EMBL" id="QCK88554.1"/>
    </source>
</evidence>
<keyword evidence="5 11" id="KW-0812">Transmembrane</keyword>
<keyword evidence="15" id="KW-1185">Reference proteome</keyword>
<dbReference type="PIRSF" id="PIRSF004862">
    <property type="entry name" value="FliF"/>
    <property type="match status" value="1"/>
</dbReference>
<dbReference type="NCBIfam" id="TIGR00206">
    <property type="entry name" value="fliF"/>
    <property type="match status" value="1"/>
</dbReference>
<evidence type="ECO:0000256" key="6">
    <source>
        <dbReference type="ARBA" id="ARBA00022989"/>
    </source>
</evidence>
<dbReference type="EMBL" id="CP039865">
    <property type="protein sequence ID" value="QCK88554.1"/>
    <property type="molecule type" value="Genomic_DNA"/>
</dbReference>
<feature type="compositionally biased region" description="Gly residues" evidence="10">
    <location>
        <begin position="476"/>
        <end position="503"/>
    </location>
</feature>
<dbReference type="PANTHER" id="PTHR30046:SF0">
    <property type="entry name" value="FLAGELLAR M-RING PROTEIN"/>
    <property type="match status" value="1"/>
</dbReference>
<dbReference type="Gene3D" id="3.30.300.30">
    <property type="match status" value="1"/>
</dbReference>
<evidence type="ECO:0000259" key="12">
    <source>
        <dbReference type="Pfam" id="PF01514"/>
    </source>
</evidence>
<comment type="function">
    <text evidence="9">The M ring may be actively involved in energy transduction.</text>
</comment>
<keyword evidence="14" id="KW-0966">Cell projection</keyword>
<dbReference type="InterPro" id="IPR013556">
    <property type="entry name" value="Flag_M-ring_C"/>
</dbReference>
<name>A0A4D7QTK2_9HYPH</name>
<dbReference type="InterPro" id="IPR006182">
    <property type="entry name" value="FliF_N_dom"/>
</dbReference>
<keyword evidence="4" id="KW-1003">Cell membrane</keyword>
<evidence type="ECO:0000259" key="13">
    <source>
        <dbReference type="Pfam" id="PF08345"/>
    </source>
</evidence>
<dbReference type="GO" id="GO:0005886">
    <property type="term" value="C:plasma membrane"/>
    <property type="evidence" value="ECO:0007669"/>
    <property type="project" value="UniProtKB-SubCell"/>
</dbReference>
<reference evidence="14 15" key="1">
    <citation type="submission" date="2019-04" db="EMBL/GenBank/DDBJ databases">
        <title>Phreatobacter aquaticus sp. nov.</title>
        <authorList>
            <person name="Choi A."/>
            <person name="Baek K."/>
        </authorList>
    </citation>
    <scope>NUCLEOTIDE SEQUENCE [LARGE SCALE GENOMIC DNA]</scope>
    <source>
        <strain evidence="14 15">NMCR1094</strain>
    </source>
</reference>
<dbReference type="GO" id="GO:0009431">
    <property type="term" value="C:bacterial-type flagellum basal body, MS ring"/>
    <property type="evidence" value="ECO:0007669"/>
    <property type="project" value="InterPro"/>
</dbReference>
<dbReference type="GO" id="GO:0003774">
    <property type="term" value="F:cytoskeletal motor activity"/>
    <property type="evidence" value="ECO:0007669"/>
    <property type="project" value="InterPro"/>
</dbReference>
<evidence type="ECO:0000256" key="3">
    <source>
        <dbReference type="ARBA" id="ARBA00007971"/>
    </source>
</evidence>
<dbReference type="AlphaFoldDB" id="A0A4D7QTK2"/>
<feature type="transmembrane region" description="Helical" evidence="11">
    <location>
        <begin position="12"/>
        <end position="35"/>
    </location>
</feature>
<feature type="domain" description="Flagellar M-ring N-terminal" evidence="12">
    <location>
        <begin position="38"/>
        <end position="211"/>
    </location>
</feature>
<feature type="compositionally biased region" description="Basic and acidic residues" evidence="10">
    <location>
        <begin position="275"/>
        <end position="297"/>
    </location>
</feature>
<organism evidence="14 15">
    <name type="scientific">Phreatobacter aquaticus</name>
    <dbReference type="NCBI Taxonomy" id="2570229"/>
    <lineage>
        <taxon>Bacteria</taxon>
        <taxon>Pseudomonadati</taxon>
        <taxon>Pseudomonadota</taxon>
        <taxon>Alphaproteobacteria</taxon>
        <taxon>Hyphomicrobiales</taxon>
        <taxon>Phreatobacteraceae</taxon>
        <taxon>Phreatobacter</taxon>
    </lineage>
</organism>
<evidence type="ECO:0000256" key="1">
    <source>
        <dbReference type="ARBA" id="ARBA00004117"/>
    </source>
</evidence>
<evidence type="ECO:0000256" key="4">
    <source>
        <dbReference type="ARBA" id="ARBA00022475"/>
    </source>
</evidence>
<feature type="domain" description="Flagellar M-ring C-terminal" evidence="13">
    <location>
        <begin position="246"/>
        <end position="407"/>
    </location>
</feature>
<accession>A0A4D7QTK2</accession>
<proteinExistence type="inferred from homology"/>
<dbReference type="Pfam" id="PF01514">
    <property type="entry name" value="YscJ_FliF"/>
    <property type="match status" value="1"/>
</dbReference>
<comment type="similarity">
    <text evidence="3 9">Belongs to the FliF family.</text>
</comment>
<evidence type="ECO:0000256" key="5">
    <source>
        <dbReference type="ARBA" id="ARBA00022692"/>
    </source>
</evidence>
<sequence>MNGILDFLKNLGAARVGAMGAVALGLMGFFVYVILRMSQPNMSLLFSDLTLEDSAQVVKELERRQVKFQLRNDGGQIYVPQEQVARVRMQLAEGGLPRGGGVGYELFDKGDALSSTSFVQNINQLRALEGELSRTIRGIERVQSARVHLVMPERPLFSRERVEPSASIVLRMRGGLEPPQIRAIRHLVASAVRGLSPQRVSIVDEGGRLLADGAGDAAGMAGSSIDERRISQEKRLREQVESIIASVVGPGRARVQVTADMDFNRITQTSDDFDPERRVVRSTQTREEQSNSAEGRENQVTVGNELPGANNTAGQGNNTREASKKTEETVNYEIARTQRTEVIEGGRVKRVSVAVLVDGLYARDAQGNVNYQPRPAEELERIGALVRSSIGFDQRRGDQVEIVNLRFAEAPQLAGAEGPKPWWMVYEITKEDIRYAIELGVLLIVSILVLLFVVRPLLRRIVAPEEVRQAALPAGGHSGSGHSGAAGAGAGGGHEGGEAGGSGLPSAAAPPLAPGMENATMKMIEMAQLKGELHSASLAKVGELVEKNPHETVAIIRQWLHDAEPK</sequence>
<dbReference type="Pfam" id="PF08345">
    <property type="entry name" value="YscJ_FliF_C"/>
    <property type="match status" value="1"/>
</dbReference>
<keyword evidence="14" id="KW-0969">Cilium</keyword>